<feature type="domain" description="FUZ/MON1/HPS1 second Longin" evidence="3">
    <location>
        <begin position="196"/>
        <end position="274"/>
    </location>
</feature>
<feature type="region of interest" description="Disordered" evidence="1">
    <location>
        <begin position="291"/>
        <end position="310"/>
    </location>
</feature>
<accession>A0A2B4S4U2</accession>
<sequence>MKCVLIISSLPDILFVHADKAFIKHVNKLSHNAGFIGDDHNEDEMDMTALSQIFSPMITSLTYMNDLGNPYSSILCEDGTLFVFSQFNDLVFTAVNGDGEESEEFLKRKLSVVYRLATLHYGASLDLLKPEILSAQKKAWKTLGSLIDTFGFLSSQQQSFLVEAVERLHVNQNLSGMAINLLEEALNLARTRGGQNAVHSLIMVNTKLLALYSGPNASELRSADLLLITILLYNIFPHSKQAVPLTLNRTPPPLAHQVLCKGGPSVSHHILSGPSTDDGCAVREQHPRVGRVHSDPVDISPPQRKAEPEEAAYAGSSVEDELFYSPRSSPILSVGKEAAAQGLTPKTPLSLKEHFFTPRAGTPDYLKKKIEDEEGEETDEEELETASGIQNEDRRHEYYRQPVFLSSDRCPYLPHVLHFVRLGTGTVLVLVSETKHCNIALFIYQALESLACVKPSAEQGQRTVTQAQAIMEKLETSVKRVLESMRTPVGVAVENQVRTLRHRWELVKRGDLLGFLAAPMGVEMSPQLEASVAEMTRCLKSLFSVLFCTSQGEPSLSQQLLATISQIKELLQTRLKDYEDYLLVKGQRNMTMTAYPLHPQVILNQTSLCLVRKLLTFCMECCRVVYQRSVFVSKESTLEYFSPQNLFWLRNF</sequence>
<feature type="domain" description="FUZ/MON1/HPS1 first Longin" evidence="2">
    <location>
        <begin position="2"/>
        <end position="130"/>
    </location>
</feature>
<evidence type="ECO:0000259" key="3">
    <source>
        <dbReference type="Pfam" id="PF19037"/>
    </source>
</evidence>
<dbReference type="EMBL" id="LSMT01000144">
    <property type="protein sequence ID" value="PFX25714.1"/>
    <property type="molecule type" value="Genomic_DNA"/>
</dbReference>
<evidence type="ECO:0000256" key="1">
    <source>
        <dbReference type="SAM" id="MobiDB-lite"/>
    </source>
</evidence>
<dbReference type="GO" id="GO:0005085">
    <property type="term" value="F:guanyl-nucleotide exchange factor activity"/>
    <property type="evidence" value="ECO:0007669"/>
    <property type="project" value="TreeGrafter"/>
</dbReference>
<dbReference type="Pfam" id="PF19037">
    <property type="entry name" value="Fuz_longin_2"/>
    <property type="match status" value="1"/>
</dbReference>
<organism evidence="4 5">
    <name type="scientific">Stylophora pistillata</name>
    <name type="common">Smooth cauliflower coral</name>
    <dbReference type="NCBI Taxonomy" id="50429"/>
    <lineage>
        <taxon>Eukaryota</taxon>
        <taxon>Metazoa</taxon>
        <taxon>Cnidaria</taxon>
        <taxon>Anthozoa</taxon>
        <taxon>Hexacorallia</taxon>
        <taxon>Scleractinia</taxon>
        <taxon>Astrocoeniina</taxon>
        <taxon>Pocilloporidae</taxon>
        <taxon>Stylophora</taxon>
    </lineage>
</organism>
<gene>
    <name evidence="4" type="primary">HPS1</name>
    <name evidence="4" type="ORF">AWC38_SpisGene9631</name>
</gene>
<dbReference type="STRING" id="50429.A0A2B4S4U2"/>
<comment type="caution">
    <text evidence="4">The sequence shown here is derived from an EMBL/GenBank/DDBJ whole genome shotgun (WGS) entry which is preliminary data.</text>
</comment>
<dbReference type="Pfam" id="PF19036">
    <property type="entry name" value="Fuz_longin_1"/>
    <property type="match status" value="1"/>
</dbReference>
<dbReference type="GO" id="GO:0031085">
    <property type="term" value="C:BLOC-3 complex"/>
    <property type="evidence" value="ECO:0007669"/>
    <property type="project" value="TreeGrafter"/>
</dbReference>
<dbReference type="InterPro" id="IPR043972">
    <property type="entry name" value="FUZ/MON1/HPS1_longin_1"/>
</dbReference>
<evidence type="ECO:0000313" key="5">
    <source>
        <dbReference type="Proteomes" id="UP000225706"/>
    </source>
</evidence>
<evidence type="ECO:0000313" key="4">
    <source>
        <dbReference type="EMBL" id="PFX25714.1"/>
    </source>
</evidence>
<dbReference type="InterPro" id="IPR043971">
    <property type="entry name" value="FUZ/MON1/HPS1_longin_2"/>
</dbReference>
<dbReference type="InterPro" id="IPR026053">
    <property type="entry name" value="HPS1"/>
</dbReference>
<dbReference type="OrthoDB" id="5984015at2759"/>
<proteinExistence type="predicted"/>
<name>A0A2B4S4U2_STYPI</name>
<dbReference type="GO" id="GO:0016192">
    <property type="term" value="P:vesicle-mediated transport"/>
    <property type="evidence" value="ECO:0007669"/>
    <property type="project" value="InterPro"/>
</dbReference>
<dbReference type="Proteomes" id="UP000225706">
    <property type="component" value="Unassembled WGS sequence"/>
</dbReference>
<reference evidence="5" key="1">
    <citation type="journal article" date="2017" name="bioRxiv">
        <title>Comparative analysis of the genomes of Stylophora pistillata and Acropora digitifera provides evidence for extensive differences between species of corals.</title>
        <authorList>
            <person name="Voolstra C.R."/>
            <person name="Li Y."/>
            <person name="Liew Y.J."/>
            <person name="Baumgarten S."/>
            <person name="Zoccola D."/>
            <person name="Flot J.-F."/>
            <person name="Tambutte S."/>
            <person name="Allemand D."/>
            <person name="Aranda M."/>
        </authorList>
    </citation>
    <scope>NUCLEOTIDE SEQUENCE [LARGE SCALE GENOMIC DNA]</scope>
</reference>
<dbReference type="PANTHER" id="PTHR12761:SF1">
    <property type="entry name" value="BLOC-3 COMPLEX MEMBER HPS1"/>
    <property type="match status" value="1"/>
</dbReference>
<dbReference type="PANTHER" id="PTHR12761">
    <property type="entry name" value="HERMANSKY-PUDLAK SYNDROME PROTEIN 1"/>
    <property type="match status" value="1"/>
</dbReference>
<dbReference type="AlphaFoldDB" id="A0A2B4S4U2"/>
<evidence type="ECO:0000259" key="2">
    <source>
        <dbReference type="Pfam" id="PF19036"/>
    </source>
</evidence>
<protein>
    <submittedName>
        <fullName evidence="4">Hermansky-Pudlak syndrome 1 protein</fullName>
    </submittedName>
</protein>
<keyword evidence="5" id="KW-1185">Reference proteome</keyword>